<feature type="transmembrane region" description="Helical" evidence="2">
    <location>
        <begin position="1121"/>
        <end position="1142"/>
    </location>
</feature>
<feature type="transmembrane region" description="Helical" evidence="2">
    <location>
        <begin position="1089"/>
        <end position="1109"/>
    </location>
</feature>
<feature type="compositionally biased region" description="Low complexity" evidence="1">
    <location>
        <begin position="687"/>
        <end position="696"/>
    </location>
</feature>
<dbReference type="Proteomes" id="UP000241890">
    <property type="component" value="Unassembled WGS sequence"/>
</dbReference>
<feature type="transmembrane region" description="Helical" evidence="2">
    <location>
        <begin position="211"/>
        <end position="233"/>
    </location>
</feature>
<feature type="transmembrane region" description="Helical" evidence="2">
    <location>
        <begin position="919"/>
        <end position="940"/>
    </location>
</feature>
<evidence type="ECO:0000313" key="4">
    <source>
        <dbReference type="Proteomes" id="UP000241890"/>
    </source>
</evidence>
<gene>
    <name evidence="3" type="ORF">FCC1311_008482</name>
</gene>
<feature type="transmembrane region" description="Helical" evidence="2">
    <location>
        <begin position="391"/>
        <end position="412"/>
    </location>
</feature>
<keyword evidence="4" id="KW-1185">Reference proteome</keyword>
<dbReference type="AlphaFoldDB" id="A0A2R5G2S8"/>
<feature type="region of interest" description="Disordered" evidence="1">
    <location>
        <begin position="37"/>
        <end position="92"/>
    </location>
</feature>
<feature type="transmembrane region" description="Helical" evidence="2">
    <location>
        <begin position="1148"/>
        <end position="1167"/>
    </location>
</feature>
<evidence type="ECO:0000313" key="3">
    <source>
        <dbReference type="EMBL" id="GBG24629.1"/>
    </source>
</evidence>
<feature type="transmembrane region" description="Helical" evidence="2">
    <location>
        <begin position="352"/>
        <end position="371"/>
    </location>
</feature>
<feature type="compositionally biased region" description="Acidic residues" evidence="1">
    <location>
        <begin position="1203"/>
        <end position="1221"/>
    </location>
</feature>
<feature type="transmembrane region" description="Helical" evidence="2">
    <location>
        <begin position="274"/>
        <end position="297"/>
    </location>
</feature>
<evidence type="ECO:0000256" key="1">
    <source>
        <dbReference type="SAM" id="MobiDB-lite"/>
    </source>
</evidence>
<feature type="transmembrane region" description="Helical" evidence="2">
    <location>
        <begin position="146"/>
        <end position="169"/>
    </location>
</feature>
<evidence type="ECO:0000256" key="2">
    <source>
        <dbReference type="SAM" id="Phobius"/>
    </source>
</evidence>
<dbReference type="InParanoid" id="A0A2R5G2S8"/>
<name>A0A2R5G2S8_9STRA</name>
<feature type="transmembrane region" description="Helical" evidence="2">
    <location>
        <begin position="1053"/>
        <end position="1074"/>
    </location>
</feature>
<dbReference type="OrthoDB" id="46634at2759"/>
<sequence length="1247" mass="140198">MDPKLCVIVNRADSDLGPRGPELCKLVSQRWRQDSTVGLADLPNEDHSDDASAKRDASSEHHQGGEAGGHGGDEGGDHGDHDHDDHNHHHEVPRHKMPFYKAPYARYQWGVPRPNRHVGSSQLFFDLLYVGVSFRSGSLLGEDLTWKNVLIFLATILLMYGAWFSRLTFDAMLQFDDNCHRFLFVTQALLLGLAAHQLTEVSELEDYSNGQALGFTICMLASHLLQLGIWLELWITAHDQPNAKAYGRIAAIMECVPVCVIVISLAMILTEQSLLAVATVWLLTYIVSRLAWTGFVVSGSLSKANSIPWDVGFCILRFGQFTMLMLGEGVLQIIIFSGNDHGADIPVLTADWIALFFLCYALMGILQLLHFTTLPFNENDHILLRGPVSVASMWIELFALYSCALVACGVALKKMLYLHNKLYPDVSYEDEDYQEAKYEAKKYSAKRDKYYFFLAAALACATFLLAVQQLLQVDIWEELGIRFSSQDEDVNSKAKPSLPDKSSDDDQAEEGSKKASLRSSPSPPSQRRRGSRRNRMYFAQGHERKRVWFARLVLVPCTFFPLGAADFDPVYVILIADVLLLALLSFDIFRGKFKRKRKLNRTVAAIIAIAKLKRFVRLRREQRERLQQECMERARLLANDQDGEKGRGSPEEDCSADHLQLFAEEEVQLHGHGDNKANAGQRHGRGRSNSESSTGSRSRRQSFVDGVLKTASAASGPVRLAHQMSSHRNHRAKNYVRIPALSTRKAIMRQLRATMRETAFYRPYVPRVDWQHLHSSHEMEWQNLFYDLVVVALAYRLNQVEFSDLENFQFSTLVLYVFEASAVLDCWNQRNILQSRFLSEDVFHRAVGLFQFGLVAFLSSEVIVSSQVRADPERFTNYLYSFATAKLLYELTTVMQAFELYFTFRNRNAPAEGSARRYIYHYSINVALLVCSFFCIAFEANVLLTVFLWGAGHYITLLLVFVESSTGCVTKRNSLPVDVGFLSHRESELGLIMIGEGLLSIINADVTQAVEHYVNFVLGYAVIAATKVNYFFIQRFNPPELASRKSRLRGVAVAWFLPIFMVALSAVGGIAVWTYVEDSDFGAPIADEYIFRALPLSVVAGLLCFFDFMHEGPQELVYMKCAPGALSLVYLAKLIAIGGFWLEIYVHVPSSATLGLFFVDLALLFVAHAAHVEVRARVAATIHITRMETPLPDVETGAAPSAQEDETPTITLADEEGPQLCEDDNDVVEDTYEDVIPENRGREIALG</sequence>
<dbReference type="Pfam" id="PF06772">
    <property type="entry name" value="LtrA"/>
    <property type="match status" value="2"/>
</dbReference>
<keyword evidence="2" id="KW-0472">Membrane</keyword>
<feature type="transmembrane region" description="Helical" evidence="2">
    <location>
        <begin position="450"/>
        <end position="471"/>
    </location>
</feature>
<dbReference type="PANTHER" id="PTHR36840:SF1">
    <property type="entry name" value="BLL5714 PROTEIN"/>
    <property type="match status" value="1"/>
</dbReference>
<feature type="compositionally biased region" description="Basic and acidic residues" evidence="1">
    <location>
        <begin position="71"/>
        <end position="90"/>
    </location>
</feature>
<feature type="region of interest" description="Disordered" evidence="1">
    <location>
        <begin position="1192"/>
        <end position="1221"/>
    </location>
</feature>
<organism evidence="3 4">
    <name type="scientific">Hondaea fermentalgiana</name>
    <dbReference type="NCBI Taxonomy" id="2315210"/>
    <lineage>
        <taxon>Eukaryota</taxon>
        <taxon>Sar</taxon>
        <taxon>Stramenopiles</taxon>
        <taxon>Bigyra</taxon>
        <taxon>Labyrinthulomycetes</taxon>
        <taxon>Thraustochytrida</taxon>
        <taxon>Thraustochytriidae</taxon>
        <taxon>Hondaea</taxon>
    </lineage>
</organism>
<feature type="transmembrane region" description="Helical" evidence="2">
    <location>
        <begin position="1012"/>
        <end position="1032"/>
    </location>
</feature>
<feature type="region of interest" description="Disordered" evidence="1">
    <location>
        <begin position="490"/>
        <end position="534"/>
    </location>
</feature>
<reference evidence="3 4" key="1">
    <citation type="submission" date="2017-12" db="EMBL/GenBank/DDBJ databases">
        <title>Sequencing, de novo assembly and annotation of complete genome of a new Thraustochytrid species, strain FCC1311.</title>
        <authorList>
            <person name="Sedici K."/>
            <person name="Godart F."/>
            <person name="Aiese Cigliano R."/>
            <person name="Sanseverino W."/>
            <person name="Barakat M."/>
            <person name="Ortet P."/>
            <person name="Marechal E."/>
            <person name="Cagnac O."/>
            <person name="Amato A."/>
        </authorList>
    </citation>
    <scope>NUCLEOTIDE SEQUENCE [LARGE SCALE GENOMIC DNA]</scope>
</reference>
<dbReference type="PANTHER" id="PTHR36840">
    <property type="entry name" value="BLL5714 PROTEIN"/>
    <property type="match status" value="1"/>
</dbReference>
<dbReference type="EMBL" id="BEYU01000007">
    <property type="protein sequence ID" value="GBG24629.1"/>
    <property type="molecule type" value="Genomic_DNA"/>
</dbReference>
<keyword evidence="2" id="KW-1133">Transmembrane helix</keyword>
<feature type="compositionally biased region" description="Basic and acidic residues" evidence="1">
    <location>
        <begin position="44"/>
        <end position="64"/>
    </location>
</feature>
<feature type="transmembrane region" description="Helical" evidence="2">
    <location>
        <begin position="245"/>
        <end position="268"/>
    </location>
</feature>
<comment type="caution">
    <text evidence="3">The sequence shown here is derived from an EMBL/GenBank/DDBJ whole genome shotgun (WGS) entry which is preliminary data.</text>
</comment>
<feature type="region of interest" description="Disordered" evidence="1">
    <location>
        <begin position="672"/>
        <end position="703"/>
    </location>
</feature>
<feature type="transmembrane region" description="Helical" evidence="2">
    <location>
        <begin position="570"/>
        <end position="589"/>
    </location>
</feature>
<dbReference type="InterPro" id="IPR010640">
    <property type="entry name" value="Low_temperature_requirement_A"/>
</dbReference>
<protein>
    <submittedName>
        <fullName evidence="3">Uncharacterized protein</fullName>
    </submittedName>
</protein>
<keyword evidence="2" id="KW-0812">Transmembrane</keyword>
<accession>A0A2R5G2S8</accession>
<proteinExistence type="predicted"/>